<feature type="domain" description="Alpha-L-glutamate ligase-related protein ATP-grasp" evidence="1">
    <location>
        <begin position="186"/>
        <end position="332"/>
    </location>
</feature>
<reference evidence="3 4" key="2">
    <citation type="submission" date="2014-03" db="EMBL/GenBank/DDBJ databases">
        <title>Draft Genome Sequences of Four Burkholderia Strains.</title>
        <authorList>
            <person name="Liu X.Y."/>
            <person name="Li C.X."/>
            <person name="Xu J.H."/>
        </authorList>
    </citation>
    <scope>NUCLEOTIDE SEQUENCE [LARGE SCALE GENOMIC DNA]</scope>
    <source>
        <strain evidence="3 4">R27</strain>
    </source>
</reference>
<evidence type="ECO:0000313" key="5">
    <source>
        <dbReference type="Proteomes" id="UP000597138"/>
    </source>
</evidence>
<reference evidence="5" key="3">
    <citation type="journal article" date="2019" name="Int. J. Syst. Evol. Microbiol.">
        <title>The Global Catalogue of Microorganisms (GCM) 10K type strain sequencing project: providing services to taxonomists for standard genome sequencing and annotation.</title>
        <authorList>
            <consortium name="The Broad Institute Genomics Platform"/>
            <consortium name="The Broad Institute Genome Sequencing Center for Infectious Disease"/>
            <person name="Wu L."/>
            <person name="Ma J."/>
        </authorList>
    </citation>
    <scope>NUCLEOTIDE SEQUENCE [LARGE SCALE GENOMIC DNA]</scope>
    <source>
        <strain evidence="5">CGMCC 1.11013</strain>
    </source>
</reference>
<dbReference type="RefSeq" id="WP_081850996.1">
    <property type="nucleotide sequence ID" value="NZ_BMEG01000004.1"/>
</dbReference>
<evidence type="ECO:0000313" key="4">
    <source>
        <dbReference type="Proteomes" id="UP000027439"/>
    </source>
</evidence>
<dbReference type="EMBL" id="JFHE01000044">
    <property type="protein sequence ID" value="KDR27232.1"/>
    <property type="molecule type" value="Genomic_DNA"/>
</dbReference>
<reference evidence="2" key="4">
    <citation type="submission" date="2024-05" db="EMBL/GenBank/DDBJ databases">
        <authorList>
            <person name="Sun Q."/>
            <person name="Zhou Y."/>
        </authorList>
    </citation>
    <scope>NUCLEOTIDE SEQUENCE</scope>
    <source>
        <strain evidence="2">CGMCC 1.11013</strain>
    </source>
</reference>
<dbReference type="InterPro" id="IPR039523">
    <property type="entry name" value="RimK-rel_E_lig_ATP-grasp"/>
</dbReference>
<dbReference type="eggNOG" id="COG0189">
    <property type="taxonomic scope" value="Bacteria"/>
</dbReference>
<gene>
    <name evidence="3" type="ORF">BG57_23235</name>
    <name evidence="2" type="ORF">GCM10010985_28450</name>
</gene>
<dbReference type="Proteomes" id="UP000597138">
    <property type="component" value="Unassembled WGS sequence"/>
</dbReference>
<dbReference type="Pfam" id="PF14397">
    <property type="entry name" value="ATPgrasp_ST"/>
    <property type="match status" value="1"/>
</dbReference>
<dbReference type="AlphaFoldDB" id="A0A069NGL4"/>
<organism evidence="3 4">
    <name type="scientific">Caballeronia grimmiae</name>
    <dbReference type="NCBI Taxonomy" id="1071679"/>
    <lineage>
        <taxon>Bacteria</taxon>
        <taxon>Pseudomonadati</taxon>
        <taxon>Pseudomonadota</taxon>
        <taxon>Betaproteobacteria</taxon>
        <taxon>Burkholderiales</taxon>
        <taxon>Burkholderiaceae</taxon>
        <taxon>Caballeronia</taxon>
    </lineage>
</organism>
<dbReference type="OrthoDB" id="6315394at2"/>
<sequence>MSPKHVETLVKGSWRNLACRRFHWRHGVEARSIRRAIESRHGRTDPAQLALADAYARDVFGDACYAPWLQAYTAFTGTFREGWIPDNYYGWVVVPKLKGLYGQMSHLKPVSRLLFRDDVFPDIAYYVNGMFFSSDHIAIPESEVADLVFSTSERVAFKLDQSSQGRGVFLLDRKDFRVAQIKSLGNGVLQRFIVQHKWFDQFASKAVATVRLTTVVDDAGRISLRACFLRLGRATDTYIRPDSEVCVAVDLKSGRLSSRGYLNDWTDVDAHPDSKVAFSGLTLPAFAECVGKVIELHAKVPFARCIGWDVTVDANGQVVVLEWNAEHNDVKFGEATQGPCFSDLGWETLGSLRRASGGTLVQAR</sequence>
<reference evidence="2" key="1">
    <citation type="journal article" date="2014" name="Int. J. Syst. Evol. Microbiol.">
        <title>Complete genome of a new Firmicutes species belonging to the dominant human colonic microbiota ('Ruminococcus bicirculans') reveals two chromosomes and a selective capacity to utilize plant glucans.</title>
        <authorList>
            <consortium name="NISC Comparative Sequencing Program"/>
            <person name="Wegmann U."/>
            <person name="Louis P."/>
            <person name="Goesmann A."/>
            <person name="Henrissat B."/>
            <person name="Duncan S.H."/>
            <person name="Flint H.J."/>
        </authorList>
    </citation>
    <scope>NUCLEOTIDE SEQUENCE</scope>
    <source>
        <strain evidence="2">CGMCC 1.11013</strain>
    </source>
</reference>
<proteinExistence type="predicted"/>
<dbReference type="STRING" id="1071679.BG57_23235"/>
<protein>
    <recommendedName>
        <fullName evidence="1">Alpha-L-glutamate ligase-related protein ATP-grasp domain-containing protein</fullName>
    </recommendedName>
</protein>
<evidence type="ECO:0000313" key="2">
    <source>
        <dbReference type="EMBL" id="GGD72264.1"/>
    </source>
</evidence>
<keyword evidence="5" id="KW-1185">Reference proteome</keyword>
<comment type="caution">
    <text evidence="3">The sequence shown here is derived from an EMBL/GenBank/DDBJ whole genome shotgun (WGS) entry which is preliminary data.</text>
</comment>
<accession>A0A069NGL4</accession>
<evidence type="ECO:0000313" key="3">
    <source>
        <dbReference type="EMBL" id="KDR27232.1"/>
    </source>
</evidence>
<dbReference type="Proteomes" id="UP000027439">
    <property type="component" value="Unassembled WGS sequence"/>
</dbReference>
<name>A0A069NGL4_9BURK</name>
<evidence type="ECO:0000259" key="1">
    <source>
        <dbReference type="Pfam" id="PF14397"/>
    </source>
</evidence>
<dbReference type="EMBL" id="BMEG01000004">
    <property type="protein sequence ID" value="GGD72264.1"/>
    <property type="molecule type" value="Genomic_DNA"/>
</dbReference>